<proteinExistence type="inferred from homology"/>
<dbReference type="EMBL" id="FRAR01000027">
    <property type="protein sequence ID" value="SHK87662.1"/>
    <property type="molecule type" value="Genomic_DNA"/>
</dbReference>
<dbReference type="SMART" id="SM00827">
    <property type="entry name" value="PKS_AT"/>
    <property type="match status" value="1"/>
</dbReference>
<keyword evidence="2 4" id="KW-0012">Acyltransferase</keyword>
<dbReference type="STRING" id="1121421.SAMN02745123_03450"/>
<feature type="domain" description="Malonyl-CoA:ACP transacylase (MAT)" evidence="6">
    <location>
        <begin position="7"/>
        <end position="306"/>
    </location>
</feature>
<dbReference type="SUPFAM" id="SSF55048">
    <property type="entry name" value="Probable ACP-binding domain of malonyl-CoA ACP transacylase"/>
    <property type="match status" value="1"/>
</dbReference>
<dbReference type="Proteomes" id="UP000183997">
    <property type="component" value="Unassembled WGS sequence"/>
</dbReference>
<dbReference type="Gene3D" id="3.40.366.10">
    <property type="entry name" value="Malonyl-Coenzyme A Acyl Carrier Protein, domain 2"/>
    <property type="match status" value="1"/>
</dbReference>
<sequence length="314" mass="32835">MSKIAFVFPGQGSQTVGMGRELYDNFSIFRQTLEEADDALGFRLSQMCFEGPAEELNSTVNTQPAILAVSVGALRVLQQEGGVTPELMAGHSLGEYSALVAAGALQFTGAVQVVRQRGRFMQEAAPAGSGGMAAILGLARPKVITCCQEAATLGVVEPVNFNCPGQVVIAGEKAALQQAMELCRQAGAKRAIELAVSGPFHSSLMKPAGERLAEALEQITINSPTVPVIANVSAGTVQAASEIRDSLVHQISGAVLWEDSVEKMAAQGITTMIEIGPGKVLGGLIKKISKEITTGNVEDLASLEKVLALFKEVG</sequence>
<dbReference type="PANTHER" id="PTHR42681:SF1">
    <property type="entry name" value="MALONYL-COA-ACYL CARRIER PROTEIN TRANSACYLASE, MITOCHONDRIAL"/>
    <property type="match status" value="1"/>
</dbReference>
<protein>
    <recommendedName>
        <fullName evidence="4">Malonyl CoA-acyl carrier protein transacylase</fullName>
        <ecNumber evidence="4">2.3.1.39</ecNumber>
    </recommendedName>
</protein>
<dbReference type="InterPro" id="IPR016036">
    <property type="entry name" value="Malonyl_transacylase_ACP-bd"/>
</dbReference>
<dbReference type="PANTHER" id="PTHR42681">
    <property type="entry name" value="MALONYL-COA-ACYL CARRIER PROTEIN TRANSACYLASE, MITOCHONDRIAL"/>
    <property type="match status" value="1"/>
</dbReference>
<accession>A0A1M6W1M5</accession>
<keyword evidence="1 4" id="KW-0808">Transferase</keyword>
<dbReference type="FunFam" id="3.30.70.250:FF:000001">
    <property type="entry name" value="Malonyl CoA-acyl carrier protein transacylase"/>
    <property type="match status" value="1"/>
</dbReference>
<evidence type="ECO:0000259" key="6">
    <source>
        <dbReference type="SMART" id="SM00827"/>
    </source>
</evidence>
<dbReference type="InterPro" id="IPR050858">
    <property type="entry name" value="Mal-CoA-ACP_Trans/PKS_FabD"/>
</dbReference>
<dbReference type="GO" id="GO:0004314">
    <property type="term" value="F:[acyl-carrier-protein] S-malonyltransferase activity"/>
    <property type="evidence" value="ECO:0007669"/>
    <property type="project" value="UniProtKB-EC"/>
</dbReference>
<dbReference type="NCBIfam" id="TIGR00128">
    <property type="entry name" value="fabD"/>
    <property type="match status" value="1"/>
</dbReference>
<dbReference type="GO" id="GO:0005829">
    <property type="term" value="C:cytosol"/>
    <property type="evidence" value="ECO:0007669"/>
    <property type="project" value="TreeGrafter"/>
</dbReference>
<comment type="catalytic activity">
    <reaction evidence="3 4">
        <text>holo-[ACP] + malonyl-CoA = malonyl-[ACP] + CoA</text>
        <dbReference type="Rhea" id="RHEA:41792"/>
        <dbReference type="Rhea" id="RHEA-COMP:9623"/>
        <dbReference type="Rhea" id="RHEA-COMP:9685"/>
        <dbReference type="ChEBI" id="CHEBI:57287"/>
        <dbReference type="ChEBI" id="CHEBI:57384"/>
        <dbReference type="ChEBI" id="CHEBI:64479"/>
        <dbReference type="ChEBI" id="CHEBI:78449"/>
        <dbReference type="EC" id="2.3.1.39"/>
    </reaction>
</comment>
<evidence type="ECO:0000256" key="4">
    <source>
        <dbReference type="PIRNR" id="PIRNR000446"/>
    </source>
</evidence>
<name>A0A1M6W1M5_9FIRM</name>
<dbReference type="AlphaFoldDB" id="A0A1M6W1M5"/>
<dbReference type="InterPro" id="IPR024925">
    <property type="entry name" value="Malonyl_CoA-ACP_transAc"/>
</dbReference>
<dbReference type="RefSeq" id="WP_072916857.1">
    <property type="nucleotide sequence ID" value="NZ_FRAR01000027.1"/>
</dbReference>
<gene>
    <name evidence="7" type="ORF">SAMN02745123_03450</name>
</gene>
<evidence type="ECO:0000256" key="3">
    <source>
        <dbReference type="ARBA" id="ARBA00048462"/>
    </source>
</evidence>
<dbReference type="InterPro" id="IPR001227">
    <property type="entry name" value="Ac_transferase_dom_sf"/>
</dbReference>
<dbReference type="EC" id="2.3.1.39" evidence="4"/>
<dbReference type="InterPro" id="IPR004410">
    <property type="entry name" value="Malonyl_CoA-ACP_transAc_FabD"/>
</dbReference>
<dbReference type="OrthoDB" id="9805460at2"/>
<dbReference type="Gene3D" id="3.30.70.250">
    <property type="entry name" value="Malonyl-CoA ACP transacylase, ACP-binding"/>
    <property type="match status" value="1"/>
</dbReference>
<dbReference type="InterPro" id="IPR016035">
    <property type="entry name" value="Acyl_Trfase/lysoPLipase"/>
</dbReference>
<dbReference type="Pfam" id="PF00698">
    <property type="entry name" value="Acyl_transf_1"/>
    <property type="match status" value="1"/>
</dbReference>
<dbReference type="SUPFAM" id="SSF52151">
    <property type="entry name" value="FabD/lysophospholipase-like"/>
    <property type="match status" value="1"/>
</dbReference>
<dbReference type="GO" id="GO:0006633">
    <property type="term" value="P:fatty acid biosynthetic process"/>
    <property type="evidence" value="ECO:0007669"/>
    <property type="project" value="TreeGrafter"/>
</dbReference>
<comment type="similarity">
    <text evidence="4">Belongs to the fabD family.</text>
</comment>
<dbReference type="InterPro" id="IPR014043">
    <property type="entry name" value="Acyl_transferase_dom"/>
</dbReference>
<feature type="active site" evidence="5">
    <location>
        <position position="92"/>
    </location>
</feature>
<evidence type="ECO:0000313" key="8">
    <source>
        <dbReference type="Proteomes" id="UP000183997"/>
    </source>
</evidence>
<evidence type="ECO:0000256" key="2">
    <source>
        <dbReference type="ARBA" id="ARBA00023315"/>
    </source>
</evidence>
<keyword evidence="8" id="KW-1185">Reference proteome</keyword>
<reference evidence="8" key="1">
    <citation type="submission" date="2016-11" db="EMBL/GenBank/DDBJ databases">
        <authorList>
            <person name="Varghese N."/>
            <person name="Submissions S."/>
        </authorList>
    </citation>
    <scope>NUCLEOTIDE SEQUENCE [LARGE SCALE GENOMIC DNA]</scope>
    <source>
        <strain evidence="8">DSM 10349</strain>
    </source>
</reference>
<evidence type="ECO:0000256" key="5">
    <source>
        <dbReference type="PIRSR" id="PIRSR000446-1"/>
    </source>
</evidence>
<evidence type="ECO:0000313" key="7">
    <source>
        <dbReference type="EMBL" id="SHK87662.1"/>
    </source>
</evidence>
<evidence type="ECO:0000256" key="1">
    <source>
        <dbReference type="ARBA" id="ARBA00022679"/>
    </source>
</evidence>
<dbReference type="PIRSF" id="PIRSF000446">
    <property type="entry name" value="Mct"/>
    <property type="match status" value="1"/>
</dbReference>
<organism evidence="7 8">
    <name type="scientific">Desulforamulus aeronauticus DSM 10349</name>
    <dbReference type="NCBI Taxonomy" id="1121421"/>
    <lineage>
        <taxon>Bacteria</taxon>
        <taxon>Bacillati</taxon>
        <taxon>Bacillota</taxon>
        <taxon>Clostridia</taxon>
        <taxon>Eubacteriales</taxon>
        <taxon>Peptococcaceae</taxon>
        <taxon>Desulforamulus</taxon>
    </lineage>
</organism>
<feature type="active site" evidence="5">
    <location>
        <position position="201"/>
    </location>
</feature>